<organism evidence="2 3">
    <name type="scientific">Gracilibacillus dipsosauri</name>
    <dbReference type="NCBI Taxonomy" id="178340"/>
    <lineage>
        <taxon>Bacteria</taxon>
        <taxon>Bacillati</taxon>
        <taxon>Bacillota</taxon>
        <taxon>Bacilli</taxon>
        <taxon>Bacillales</taxon>
        <taxon>Bacillaceae</taxon>
        <taxon>Gracilibacillus</taxon>
    </lineage>
</organism>
<dbReference type="Gene3D" id="3.20.10.10">
    <property type="entry name" value="D-amino Acid Aminotransferase, subunit A, domain 2"/>
    <property type="match status" value="1"/>
</dbReference>
<dbReference type="GO" id="GO:0009396">
    <property type="term" value="P:folic acid-containing compound biosynthetic process"/>
    <property type="evidence" value="ECO:0007669"/>
    <property type="project" value="InterPro"/>
</dbReference>
<keyword evidence="3" id="KW-1185">Reference proteome</keyword>
<proteinExistence type="predicted"/>
<dbReference type="PRINTS" id="PR00095">
    <property type="entry name" value="ANTSNTHASEI"/>
</dbReference>
<dbReference type="OrthoDB" id="9803598at2"/>
<dbReference type="GO" id="GO:0000162">
    <property type="term" value="P:L-tryptophan biosynthetic process"/>
    <property type="evidence" value="ECO:0007669"/>
    <property type="project" value="TreeGrafter"/>
</dbReference>
<dbReference type="PANTHER" id="PTHR11236:SF50">
    <property type="entry name" value="AMINODEOXYCHORISMATE SYNTHASE COMPONENT 1"/>
    <property type="match status" value="1"/>
</dbReference>
<dbReference type="Pfam" id="PF01063">
    <property type="entry name" value="Aminotran_4"/>
    <property type="match status" value="1"/>
</dbReference>
<feature type="domain" description="Chorismate-utilising enzyme C-terminal" evidence="1">
    <location>
        <begin position="108"/>
        <end position="363"/>
    </location>
</feature>
<dbReference type="SUPFAM" id="SSF56322">
    <property type="entry name" value="ADC synthase"/>
    <property type="match status" value="1"/>
</dbReference>
<gene>
    <name evidence="2" type="primary">pabB</name>
    <name evidence="2" type="ORF">DLJ74_04260</name>
</gene>
<dbReference type="Proteomes" id="UP000245624">
    <property type="component" value="Unassembled WGS sequence"/>
</dbReference>
<dbReference type="InterPro" id="IPR043132">
    <property type="entry name" value="BCAT-like_C"/>
</dbReference>
<accession>A0A317L615</accession>
<dbReference type="EMBL" id="QGTD01000005">
    <property type="protein sequence ID" value="PWU69209.1"/>
    <property type="molecule type" value="Genomic_DNA"/>
</dbReference>
<sequence length="575" mass="66216">MRQHIVQFDFENQPTMAFTKPVEILTTYNLHEIEIIFKKIEKALNNGYYVAGYVSYEAAPAFDSSYQVHDPSSMPLVWFGVYPDPESSLHFENNEMYQIAAWKNTISEKQYHQNIAKIQHAISEGFTYQVNYTTRLTSHFSGDSYSYYHQLRKNQGTSYSAFLDIGDHQIISVSPELFFKVHQNTITTKPMKGTVHRGKTLAEDIQLKKGLYESEKNRAENVMIVDLLRNDLGRIAIPGSVKVKQLFNIEPYPTVHQMTSTIEAKLAASSNVWQWFEALFPCGSITGAPKVETMKYIKKLENSPREVYCGAIGWISPDREATFNVPIRTVWLEKETGVAYYGTGSGVTWDSSSADEYKELIQKAAVLHENRSAFSLLESMLLKDGIFPLQFYHLERLQQSAEYFHFPYKEKEGKALLTEVATNYPNGCFKVRLMLNSSELNYTIEPIQTTTSPIKVRLAEDSIDKNNIFFYHKTTNRSIYQSFDQKLSEEHFTTLLWNNYGMVTEFTTGNVVFEKNGNYYTPPVSDGLLPGTLRAKLLEEEKITERQIRVDDIDLFERIWFINSVRGWLEVCLEV</sequence>
<dbReference type="Gene3D" id="3.60.120.10">
    <property type="entry name" value="Anthranilate synthase"/>
    <property type="match status" value="1"/>
</dbReference>
<dbReference type="Pfam" id="PF00425">
    <property type="entry name" value="Chorismate_bind"/>
    <property type="match status" value="1"/>
</dbReference>
<evidence type="ECO:0000259" key="1">
    <source>
        <dbReference type="Pfam" id="PF00425"/>
    </source>
</evidence>
<dbReference type="InterPro" id="IPR005802">
    <property type="entry name" value="ADC_synth_comp_1"/>
</dbReference>
<dbReference type="GO" id="GO:0046820">
    <property type="term" value="F:4-amino-4-deoxychorismate synthase activity"/>
    <property type="evidence" value="ECO:0007669"/>
    <property type="project" value="TreeGrafter"/>
</dbReference>
<comment type="caution">
    <text evidence="2">The sequence shown here is derived from an EMBL/GenBank/DDBJ whole genome shotgun (WGS) entry which is preliminary data.</text>
</comment>
<dbReference type="InterPro" id="IPR036038">
    <property type="entry name" value="Aminotransferase-like"/>
</dbReference>
<reference evidence="2 3" key="1">
    <citation type="submission" date="2018-05" db="EMBL/GenBank/DDBJ databases">
        <title>Genomic analysis of Gracilibacillus dipsosauri DD1 reveals novel features of a salt-tolerant amylase.</title>
        <authorList>
            <person name="Deutch C.E."/>
            <person name="Yang S."/>
        </authorList>
    </citation>
    <scope>NUCLEOTIDE SEQUENCE [LARGE SCALE GENOMIC DNA]</scope>
    <source>
        <strain evidence="2 3">DD1</strain>
    </source>
</reference>
<dbReference type="InterPro" id="IPR019999">
    <property type="entry name" value="Anth_synth_I-like"/>
</dbReference>
<dbReference type="RefSeq" id="WP_109983496.1">
    <property type="nucleotide sequence ID" value="NZ_QGTD01000005.1"/>
</dbReference>
<evidence type="ECO:0000313" key="3">
    <source>
        <dbReference type="Proteomes" id="UP000245624"/>
    </source>
</evidence>
<name>A0A317L615_9BACI</name>
<protein>
    <submittedName>
        <fullName evidence="2">Aminodeoxychorismate synthase component I</fullName>
    </submittedName>
</protein>
<dbReference type="InterPro" id="IPR015890">
    <property type="entry name" value="Chorismate_C"/>
</dbReference>
<dbReference type="NCBIfam" id="TIGR00553">
    <property type="entry name" value="pabB"/>
    <property type="match status" value="1"/>
</dbReference>
<dbReference type="PANTHER" id="PTHR11236">
    <property type="entry name" value="AMINOBENZOATE/ANTHRANILATE SYNTHASE"/>
    <property type="match status" value="1"/>
</dbReference>
<dbReference type="InterPro" id="IPR005801">
    <property type="entry name" value="ADC_synthase"/>
</dbReference>
<dbReference type="AlphaFoldDB" id="A0A317L615"/>
<evidence type="ECO:0000313" key="2">
    <source>
        <dbReference type="EMBL" id="PWU69209.1"/>
    </source>
</evidence>
<dbReference type="Gene3D" id="3.30.470.10">
    <property type="match status" value="1"/>
</dbReference>
<dbReference type="InterPro" id="IPR001544">
    <property type="entry name" value="Aminotrans_IV"/>
</dbReference>
<dbReference type="SUPFAM" id="SSF56752">
    <property type="entry name" value="D-aminoacid aminotransferase-like PLP-dependent enzymes"/>
    <property type="match status" value="1"/>
</dbReference>
<dbReference type="InterPro" id="IPR043131">
    <property type="entry name" value="BCAT-like_N"/>
</dbReference>